<proteinExistence type="predicted"/>
<name>A0A9D1ZI52_9BACE</name>
<reference evidence="1" key="1">
    <citation type="journal article" date="2021" name="PeerJ">
        <title>Extensive microbial diversity within the chicken gut microbiome revealed by metagenomics and culture.</title>
        <authorList>
            <person name="Gilroy R."/>
            <person name="Ravi A."/>
            <person name="Getino M."/>
            <person name="Pursley I."/>
            <person name="Horton D.L."/>
            <person name="Alikhan N.F."/>
            <person name="Baker D."/>
            <person name="Gharbi K."/>
            <person name="Hall N."/>
            <person name="Watson M."/>
            <person name="Adriaenssens E.M."/>
            <person name="Foster-Nyarko E."/>
            <person name="Jarju S."/>
            <person name="Secka A."/>
            <person name="Antonio M."/>
            <person name="Oren A."/>
            <person name="Chaudhuri R.R."/>
            <person name="La Ragione R."/>
            <person name="Hildebrand F."/>
            <person name="Pallen M.J."/>
        </authorList>
    </citation>
    <scope>NUCLEOTIDE SEQUENCE</scope>
    <source>
        <strain evidence="1">Gambia2-208</strain>
    </source>
</reference>
<reference evidence="1" key="2">
    <citation type="submission" date="2021-04" db="EMBL/GenBank/DDBJ databases">
        <authorList>
            <person name="Gilroy R."/>
        </authorList>
    </citation>
    <scope>NUCLEOTIDE SEQUENCE</scope>
    <source>
        <strain evidence="1">Gambia2-208</strain>
    </source>
</reference>
<evidence type="ECO:0000313" key="1">
    <source>
        <dbReference type="EMBL" id="HIY88625.1"/>
    </source>
</evidence>
<protein>
    <recommendedName>
        <fullName evidence="3">Type II toxin-antitoxin system HicB family antitoxin</fullName>
    </recommendedName>
</protein>
<sequence>MEKLTLNDCTLEAAAGGGFFAYYKDNLLCSAYGETPDEAYENLERVIDDFVSDMYMVEEYV</sequence>
<accession>A0A9D1ZI52</accession>
<evidence type="ECO:0008006" key="3">
    <source>
        <dbReference type="Google" id="ProtNLM"/>
    </source>
</evidence>
<organism evidence="1 2">
    <name type="scientific">Candidatus Bacteroides pullicola</name>
    <dbReference type="NCBI Taxonomy" id="2838475"/>
    <lineage>
        <taxon>Bacteria</taxon>
        <taxon>Pseudomonadati</taxon>
        <taxon>Bacteroidota</taxon>
        <taxon>Bacteroidia</taxon>
        <taxon>Bacteroidales</taxon>
        <taxon>Bacteroidaceae</taxon>
        <taxon>Bacteroides</taxon>
    </lineage>
</organism>
<dbReference type="EMBL" id="DXCV01000055">
    <property type="protein sequence ID" value="HIY88625.1"/>
    <property type="molecule type" value="Genomic_DNA"/>
</dbReference>
<gene>
    <name evidence="1" type="ORF">H9824_07975</name>
</gene>
<dbReference type="SUPFAM" id="SSF143100">
    <property type="entry name" value="TTHA1013/TTHA0281-like"/>
    <property type="match status" value="1"/>
</dbReference>
<comment type="caution">
    <text evidence="1">The sequence shown here is derived from an EMBL/GenBank/DDBJ whole genome shotgun (WGS) entry which is preliminary data.</text>
</comment>
<dbReference type="Proteomes" id="UP000886851">
    <property type="component" value="Unassembled WGS sequence"/>
</dbReference>
<dbReference type="AlphaFoldDB" id="A0A9D1ZI52"/>
<dbReference type="InterPro" id="IPR035069">
    <property type="entry name" value="TTHA1013/TTHA0281-like"/>
</dbReference>
<evidence type="ECO:0000313" key="2">
    <source>
        <dbReference type="Proteomes" id="UP000886851"/>
    </source>
</evidence>